<sequence>MKRLDDMRGFACLMVVAFHAVGSEPTLRGSLVGSAIQLLGYVRMPLFIAITGFIYGYRRDAQVLSWEGWTKRTSRLVPPFVLLTLVCSAIDWEAGRSATPIRSLFYGMWHLWYLQALAVVLIVVYAGERAFHPGRRGLWLAALVAAAISAGGLFGTVQILSIDRSFYLLPHFLFGVVLGYHGREGLAWPMRLAIYVAGVVALAFAAAGIQSGTPWAGSSLIGVAIGWATVLSLSRHMPSYGLLTGIGRFSLPIFLWHLPLAAVLSAVLLHRVHLAVYVAVLLRVVVGIVTPMVAVLLAERYAPGAIIFIGRRSPVDRSPVDGARAEATPA</sequence>
<feature type="transmembrane region" description="Helical" evidence="7">
    <location>
        <begin position="192"/>
        <end position="209"/>
    </location>
</feature>
<keyword evidence="4 7" id="KW-0812">Transmembrane</keyword>
<keyword evidence="9" id="KW-0012">Acyltransferase</keyword>
<evidence type="ECO:0000256" key="5">
    <source>
        <dbReference type="ARBA" id="ARBA00022989"/>
    </source>
</evidence>
<feature type="transmembrane region" description="Helical" evidence="7">
    <location>
        <begin position="138"/>
        <end position="159"/>
    </location>
</feature>
<dbReference type="EC" id="2.3.1.-" evidence="9"/>
<gene>
    <name evidence="9" type="ORF">Q5H91_11850</name>
</gene>
<evidence type="ECO:0000256" key="2">
    <source>
        <dbReference type="ARBA" id="ARBA00007400"/>
    </source>
</evidence>
<comment type="subcellular location">
    <subcellularLocation>
        <location evidence="1">Cell membrane</location>
        <topology evidence="1">Multi-pass membrane protein</topology>
    </subcellularLocation>
</comment>
<feature type="transmembrane region" description="Helical" evidence="7">
    <location>
        <begin position="274"/>
        <end position="298"/>
    </location>
</feature>
<dbReference type="RefSeq" id="WP_305173620.1">
    <property type="nucleotide sequence ID" value="NZ_JAUUDS010000006.1"/>
</dbReference>
<name>A0ABT9ELS9_9SPHN</name>
<keyword evidence="9" id="KW-0808">Transferase</keyword>
<dbReference type="GO" id="GO:0016746">
    <property type="term" value="F:acyltransferase activity"/>
    <property type="evidence" value="ECO:0007669"/>
    <property type="project" value="UniProtKB-KW"/>
</dbReference>
<keyword evidence="5 7" id="KW-1133">Transmembrane helix</keyword>
<feature type="transmembrane region" description="Helical" evidence="7">
    <location>
        <begin position="76"/>
        <end position="92"/>
    </location>
</feature>
<comment type="caution">
    <text evidence="9">The sequence shown here is derived from an EMBL/GenBank/DDBJ whole genome shotgun (WGS) entry which is preliminary data.</text>
</comment>
<feature type="transmembrane region" description="Helical" evidence="7">
    <location>
        <begin position="38"/>
        <end position="55"/>
    </location>
</feature>
<organism evidence="9 10">
    <name type="scientific">Sphingomonas aurea</name>
    <dbReference type="NCBI Taxonomy" id="3063994"/>
    <lineage>
        <taxon>Bacteria</taxon>
        <taxon>Pseudomonadati</taxon>
        <taxon>Pseudomonadota</taxon>
        <taxon>Alphaproteobacteria</taxon>
        <taxon>Sphingomonadales</taxon>
        <taxon>Sphingomonadaceae</taxon>
        <taxon>Sphingomonas</taxon>
    </lineage>
</organism>
<evidence type="ECO:0000259" key="8">
    <source>
        <dbReference type="Pfam" id="PF01757"/>
    </source>
</evidence>
<keyword evidence="6 7" id="KW-0472">Membrane</keyword>
<protein>
    <submittedName>
        <fullName evidence="9">Acyltransferase</fullName>
        <ecNumber evidence="9">2.3.1.-</ecNumber>
    </submittedName>
</protein>
<feature type="domain" description="Acyltransferase 3" evidence="8">
    <location>
        <begin position="3"/>
        <end position="288"/>
    </location>
</feature>
<keyword evidence="10" id="KW-1185">Reference proteome</keyword>
<evidence type="ECO:0000256" key="1">
    <source>
        <dbReference type="ARBA" id="ARBA00004651"/>
    </source>
</evidence>
<accession>A0ABT9ELS9</accession>
<comment type="similarity">
    <text evidence="2">Belongs to the acyltransferase 3 family.</text>
</comment>
<dbReference type="Pfam" id="PF01757">
    <property type="entry name" value="Acyl_transf_3"/>
    <property type="match status" value="1"/>
</dbReference>
<evidence type="ECO:0000313" key="10">
    <source>
        <dbReference type="Proteomes" id="UP001230685"/>
    </source>
</evidence>
<keyword evidence="3" id="KW-1003">Cell membrane</keyword>
<evidence type="ECO:0000256" key="6">
    <source>
        <dbReference type="ARBA" id="ARBA00023136"/>
    </source>
</evidence>
<feature type="transmembrane region" description="Helical" evidence="7">
    <location>
        <begin position="104"/>
        <end position="126"/>
    </location>
</feature>
<dbReference type="Proteomes" id="UP001230685">
    <property type="component" value="Unassembled WGS sequence"/>
</dbReference>
<feature type="transmembrane region" description="Helical" evidence="7">
    <location>
        <begin position="215"/>
        <end position="234"/>
    </location>
</feature>
<dbReference type="EMBL" id="JAUUDS010000006">
    <property type="protein sequence ID" value="MDP1027910.1"/>
    <property type="molecule type" value="Genomic_DNA"/>
</dbReference>
<evidence type="ECO:0000313" key="9">
    <source>
        <dbReference type="EMBL" id="MDP1027910.1"/>
    </source>
</evidence>
<reference evidence="9 10" key="1">
    <citation type="submission" date="2023-07" db="EMBL/GenBank/DDBJ databases">
        <authorList>
            <person name="Kim M.K."/>
        </authorList>
    </citation>
    <scope>NUCLEOTIDE SEQUENCE [LARGE SCALE GENOMIC DNA]</scope>
    <source>
        <strain evidence="9 10">KR1UV-12</strain>
    </source>
</reference>
<evidence type="ECO:0000256" key="4">
    <source>
        <dbReference type="ARBA" id="ARBA00022692"/>
    </source>
</evidence>
<dbReference type="InterPro" id="IPR002656">
    <property type="entry name" value="Acyl_transf_3_dom"/>
</dbReference>
<dbReference type="PANTHER" id="PTHR40074">
    <property type="entry name" value="O-ACETYLTRANSFERASE WECH"/>
    <property type="match status" value="1"/>
</dbReference>
<feature type="transmembrane region" description="Helical" evidence="7">
    <location>
        <begin position="246"/>
        <end position="268"/>
    </location>
</feature>
<evidence type="ECO:0000256" key="3">
    <source>
        <dbReference type="ARBA" id="ARBA00022475"/>
    </source>
</evidence>
<evidence type="ECO:0000256" key="7">
    <source>
        <dbReference type="SAM" id="Phobius"/>
    </source>
</evidence>
<dbReference type="PANTHER" id="PTHR40074:SF2">
    <property type="entry name" value="O-ACETYLTRANSFERASE WECH"/>
    <property type="match status" value="1"/>
</dbReference>
<proteinExistence type="inferred from homology"/>